<keyword evidence="1" id="KW-1133">Transmembrane helix</keyword>
<proteinExistence type="predicted"/>
<evidence type="ECO:0000256" key="1">
    <source>
        <dbReference type="SAM" id="Phobius"/>
    </source>
</evidence>
<name>A0AAD7F403_9AGAR</name>
<comment type="caution">
    <text evidence="3">The sequence shown here is derived from an EMBL/GenBank/DDBJ whole genome shotgun (WGS) entry which is preliminary data.</text>
</comment>
<keyword evidence="4" id="KW-1185">Reference proteome</keyword>
<accession>A0AAD7F403</accession>
<protein>
    <recommendedName>
        <fullName evidence="2">DUF6534 domain-containing protein</fullName>
    </recommendedName>
</protein>
<dbReference type="EMBL" id="JARIHO010000002">
    <property type="protein sequence ID" value="KAJ7366018.1"/>
    <property type="molecule type" value="Genomic_DNA"/>
</dbReference>
<keyword evidence="1" id="KW-0472">Membrane</keyword>
<keyword evidence="1" id="KW-0812">Transmembrane</keyword>
<evidence type="ECO:0000313" key="3">
    <source>
        <dbReference type="EMBL" id="KAJ7366018.1"/>
    </source>
</evidence>
<feature type="transmembrane region" description="Helical" evidence="1">
    <location>
        <begin position="91"/>
        <end position="110"/>
    </location>
</feature>
<dbReference type="PANTHER" id="PTHR40465">
    <property type="entry name" value="CHROMOSOME 1, WHOLE GENOME SHOTGUN SEQUENCE"/>
    <property type="match status" value="1"/>
</dbReference>
<organism evidence="3 4">
    <name type="scientific">Mycena albidolilacea</name>
    <dbReference type="NCBI Taxonomy" id="1033008"/>
    <lineage>
        <taxon>Eukaryota</taxon>
        <taxon>Fungi</taxon>
        <taxon>Dikarya</taxon>
        <taxon>Basidiomycota</taxon>
        <taxon>Agaricomycotina</taxon>
        <taxon>Agaricomycetes</taxon>
        <taxon>Agaricomycetidae</taxon>
        <taxon>Agaricales</taxon>
        <taxon>Marasmiineae</taxon>
        <taxon>Mycenaceae</taxon>
        <taxon>Mycena</taxon>
    </lineage>
</organism>
<feature type="transmembrane region" description="Helical" evidence="1">
    <location>
        <begin position="194"/>
        <end position="221"/>
    </location>
</feature>
<feature type="transmembrane region" description="Helical" evidence="1">
    <location>
        <begin position="160"/>
        <end position="182"/>
    </location>
</feature>
<dbReference type="Pfam" id="PF20152">
    <property type="entry name" value="DUF6534"/>
    <property type="match status" value="1"/>
</dbReference>
<dbReference type="PANTHER" id="PTHR40465:SF1">
    <property type="entry name" value="DUF6534 DOMAIN-CONTAINING PROTEIN"/>
    <property type="match status" value="1"/>
</dbReference>
<dbReference type="Proteomes" id="UP001218218">
    <property type="component" value="Unassembled WGS sequence"/>
</dbReference>
<reference evidence="3" key="1">
    <citation type="submission" date="2023-03" db="EMBL/GenBank/DDBJ databases">
        <title>Massive genome expansion in bonnet fungi (Mycena s.s.) driven by repeated elements and novel gene families across ecological guilds.</title>
        <authorList>
            <consortium name="Lawrence Berkeley National Laboratory"/>
            <person name="Harder C.B."/>
            <person name="Miyauchi S."/>
            <person name="Viragh M."/>
            <person name="Kuo A."/>
            <person name="Thoen E."/>
            <person name="Andreopoulos B."/>
            <person name="Lu D."/>
            <person name="Skrede I."/>
            <person name="Drula E."/>
            <person name="Henrissat B."/>
            <person name="Morin E."/>
            <person name="Kohler A."/>
            <person name="Barry K."/>
            <person name="LaButti K."/>
            <person name="Morin E."/>
            <person name="Salamov A."/>
            <person name="Lipzen A."/>
            <person name="Mereny Z."/>
            <person name="Hegedus B."/>
            <person name="Baldrian P."/>
            <person name="Stursova M."/>
            <person name="Weitz H."/>
            <person name="Taylor A."/>
            <person name="Grigoriev I.V."/>
            <person name="Nagy L.G."/>
            <person name="Martin F."/>
            <person name="Kauserud H."/>
        </authorList>
    </citation>
    <scope>NUCLEOTIDE SEQUENCE</scope>
    <source>
        <strain evidence="3">CBHHK002</strain>
    </source>
</reference>
<evidence type="ECO:0000313" key="4">
    <source>
        <dbReference type="Proteomes" id="UP001218218"/>
    </source>
</evidence>
<gene>
    <name evidence="3" type="ORF">DFH08DRAFT_833381</name>
</gene>
<dbReference type="InterPro" id="IPR045339">
    <property type="entry name" value="DUF6534"/>
</dbReference>
<evidence type="ECO:0000259" key="2">
    <source>
        <dbReference type="Pfam" id="PF20152"/>
    </source>
</evidence>
<feature type="transmembrane region" description="Helical" evidence="1">
    <location>
        <begin position="48"/>
        <end position="71"/>
    </location>
</feature>
<sequence length="307" mass="33801">MVSLIESTTGMWLVGLFLQSMLHGMGLLQGFLYFVWYSKDNWTVKGTVVAVLLAESIQMGAAFANAYEWLIPGFGNFPNLNIIHWQDMVQLTLQYFSTFIVQVHFARTIYNLHMRDIYLPIFIFLLALLSFGAGLGQVILATRLGEYSKLGEASTSVTTILQAAVALTADIAITVGIFWRLNASRTGVQATNKILNFLIITAINRGVFTMLTAALSVILFLSKPGTFYFMVPLLLSNKFYMNSMLAMLNTREFAVGQAHGTRVVNSDSMPMFATSSVNRFGVSGVNVSTVKETSGDIVSLDGKMTGF</sequence>
<feature type="transmembrane region" description="Helical" evidence="1">
    <location>
        <begin position="227"/>
        <end position="248"/>
    </location>
</feature>
<feature type="domain" description="DUF6534" evidence="2">
    <location>
        <begin position="167"/>
        <end position="252"/>
    </location>
</feature>
<feature type="transmembrane region" description="Helical" evidence="1">
    <location>
        <begin position="12"/>
        <end position="36"/>
    </location>
</feature>
<feature type="transmembrane region" description="Helical" evidence="1">
    <location>
        <begin position="117"/>
        <end position="140"/>
    </location>
</feature>
<dbReference type="AlphaFoldDB" id="A0AAD7F403"/>